<dbReference type="Proteomes" id="UP001500064">
    <property type="component" value="Unassembled WGS sequence"/>
</dbReference>
<dbReference type="EMBL" id="BAAAMU010000053">
    <property type="protein sequence ID" value="GAA1655876.1"/>
    <property type="molecule type" value="Genomic_DNA"/>
</dbReference>
<comment type="caution">
    <text evidence="2">The sequence shown here is derived from an EMBL/GenBank/DDBJ whole genome shotgun (WGS) entry which is preliminary data.</text>
</comment>
<keyword evidence="3" id="KW-1185">Reference proteome</keyword>
<evidence type="ECO:0000313" key="3">
    <source>
        <dbReference type="Proteomes" id="UP001500064"/>
    </source>
</evidence>
<gene>
    <name evidence="2" type="ORF">GCM10009733_061720</name>
</gene>
<evidence type="ECO:0000313" key="2">
    <source>
        <dbReference type="EMBL" id="GAA1655876.1"/>
    </source>
</evidence>
<accession>A0ABN2FPK8</accession>
<feature type="region of interest" description="Disordered" evidence="1">
    <location>
        <begin position="1"/>
        <end position="23"/>
    </location>
</feature>
<proteinExistence type="predicted"/>
<evidence type="ECO:0000256" key="1">
    <source>
        <dbReference type="SAM" id="MobiDB-lite"/>
    </source>
</evidence>
<reference evidence="2 3" key="1">
    <citation type="journal article" date="2019" name="Int. J. Syst. Evol. Microbiol.">
        <title>The Global Catalogue of Microorganisms (GCM) 10K type strain sequencing project: providing services to taxonomists for standard genome sequencing and annotation.</title>
        <authorList>
            <consortium name="The Broad Institute Genomics Platform"/>
            <consortium name="The Broad Institute Genome Sequencing Center for Infectious Disease"/>
            <person name="Wu L."/>
            <person name="Ma J."/>
        </authorList>
    </citation>
    <scope>NUCLEOTIDE SEQUENCE [LARGE SCALE GENOMIC DNA]</scope>
    <source>
        <strain evidence="2 3">JCM 13929</strain>
    </source>
</reference>
<name>A0ABN2FPK8_9ACTN</name>
<sequence length="92" mass="10102">MSAEGDRSVAIGGDNSGTVPTGDRARNVQMEAHASDQSAVYQSAGDQHIHEYVDQRPTYGGDHLEFHHNTFHDKVVGKQVSPPRDEVDDERS</sequence>
<organism evidence="2 3">
    <name type="scientific">Nonomuraea maheshkhaliensis</name>
    <dbReference type="NCBI Taxonomy" id="419590"/>
    <lineage>
        <taxon>Bacteria</taxon>
        <taxon>Bacillati</taxon>
        <taxon>Actinomycetota</taxon>
        <taxon>Actinomycetes</taxon>
        <taxon>Streptosporangiales</taxon>
        <taxon>Streptosporangiaceae</taxon>
        <taxon>Nonomuraea</taxon>
    </lineage>
</organism>
<protein>
    <recommendedName>
        <fullName evidence="4">HNH/Endo VII superfamily nuclease toxins domain-containing protein</fullName>
    </recommendedName>
</protein>
<evidence type="ECO:0008006" key="4">
    <source>
        <dbReference type="Google" id="ProtNLM"/>
    </source>
</evidence>